<dbReference type="HOGENOM" id="CLU_3274089_0_0_10"/>
<dbReference type="STRING" id="762982.HMPREF9442_00301"/>
<evidence type="ECO:0000313" key="2">
    <source>
        <dbReference type="Proteomes" id="UP000005546"/>
    </source>
</evidence>
<protein>
    <submittedName>
        <fullName evidence="1">Uncharacterized protein</fullName>
    </submittedName>
</protein>
<accession>F3QQ63</accession>
<keyword evidence="2" id="KW-1185">Reference proteome</keyword>
<dbReference type="Proteomes" id="UP000005546">
    <property type="component" value="Unassembled WGS sequence"/>
</dbReference>
<comment type="caution">
    <text evidence="1">The sequence shown here is derived from an EMBL/GenBank/DDBJ whole genome shotgun (WGS) entry which is preliminary data.</text>
</comment>
<dbReference type="EMBL" id="AFBR01000008">
    <property type="protein sequence ID" value="EGG57354.1"/>
    <property type="molecule type" value="Genomic_DNA"/>
</dbReference>
<sequence>MTPFRQFVNDIFIVPKAIFTLKCENYRLFYYSIKRIFIPLW</sequence>
<proteinExistence type="predicted"/>
<reference evidence="1 2" key="1">
    <citation type="submission" date="2011-02" db="EMBL/GenBank/DDBJ databases">
        <authorList>
            <person name="Weinstock G."/>
            <person name="Sodergren E."/>
            <person name="Clifton S."/>
            <person name="Fulton L."/>
            <person name="Fulton B."/>
            <person name="Courtney L."/>
            <person name="Fronick C."/>
            <person name="Harrison M."/>
            <person name="Strong C."/>
            <person name="Farmer C."/>
            <person name="Delahaunty K."/>
            <person name="Markovic C."/>
            <person name="Hall O."/>
            <person name="Minx P."/>
            <person name="Tomlinson C."/>
            <person name="Mitreva M."/>
            <person name="Hou S."/>
            <person name="Chen J."/>
            <person name="Wollam A."/>
            <person name="Pepin K.H."/>
            <person name="Johnson M."/>
            <person name="Bhonagiri V."/>
            <person name="Zhang X."/>
            <person name="Suruliraj S."/>
            <person name="Warren W."/>
            <person name="Chinwalla A."/>
            <person name="Mardis E.R."/>
            <person name="Wilson R.K."/>
        </authorList>
    </citation>
    <scope>NUCLEOTIDE SEQUENCE [LARGE SCALE GENOMIC DNA]</scope>
    <source>
        <strain evidence="1 2">YIT 11841</strain>
    </source>
</reference>
<organism evidence="1 2">
    <name type="scientific">Paraprevotella xylaniphila YIT 11841</name>
    <dbReference type="NCBI Taxonomy" id="762982"/>
    <lineage>
        <taxon>Bacteria</taxon>
        <taxon>Pseudomonadati</taxon>
        <taxon>Bacteroidota</taxon>
        <taxon>Bacteroidia</taxon>
        <taxon>Bacteroidales</taxon>
        <taxon>Prevotellaceae</taxon>
        <taxon>Paraprevotella</taxon>
    </lineage>
</organism>
<name>F3QQ63_9BACT</name>
<gene>
    <name evidence="1" type="ORF">HMPREF9442_00301</name>
</gene>
<evidence type="ECO:0000313" key="1">
    <source>
        <dbReference type="EMBL" id="EGG57354.1"/>
    </source>
</evidence>
<dbReference type="AlphaFoldDB" id="F3QQ63"/>